<name>H8I781_METCZ</name>
<dbReference type="RefSeq" id="WP_014406163.1">
    <property type="nucleotide sequence ID" value="NC_017034.1"/>
</dbReference>
<dbReference type="InterPro" id="IPR036259">
    <property type="entry name" value="MFS_trans_sf"/>
</dbReference>
<protein>
    <submittedName>
        <fullName evidence="3">Major Facilitator Superfamily</fullName>
    </submittedName>
</protein>
<evidence type="ECO:0000313" key="3">
    <source>
        <dbReference type="EMBL" id="AFD00332.1"/>
    </source>
</evidence>
<dbReference type="eggNOG" id="arCOG00132">
    <property type="taxonomic scope" value="Archaea"/>
</dbReference>
<keyword evidence="1" id="KW-1133">Transmembrane helix</keyword>
<feature type="transmembrane region" description="Helical" evidence="1">
    <location>
        <begin position="92"/>
        <end position="112"/>
    </location>
</feature>
<dbReference type="GeneID" id="11971718"/>
<dbReference type="HOGENOM" id="CLU_025894_0_1_2"/>
<feature type="transmembrane region" description="Helical" evidence="1">
    <location>
        <begin position="118"/>
        <end position="140"/>
    </location>
</feature>
<feature type="transmembrane region" description="Helical" evidence="1">
    <location>
        <begin position="306"/>
        <end position="332"/>
    </location>
</feature>
<dbReference type="PANTHER" id="PTHR23520:SF5">
    <property type="entry name" value="TRANSPORTER, PUTATIVE (AFU_ORTHOLOGUE AFUA_3G04000)-RELATED"/>
    <property type="match status" value="1"/>
</dbReference>
<dbReference type="GO" id="GO:0022857">
    <property type="term" value="F:transmembrane transporter activity"/>
    <property type="evidence" value="ECO:0007669"/>
    <property type="project" value="InterPro"/>
</dbReference>
<keyword evidence="1" id="KW-0812">Transmembrane</keyword>
<dbReference type="PANTHER" id="PTHR23520">
    <property type="entry name" value="TRANSPORTER, PUTATIVE (AFU_ORTHOLOGUE AFUA_3G04000)-RELATED"/>
    <property type="match status" value="1"/>
</dbReference>
<evidence type="ECO:0000256" key="1">
    <source>
        <dbReference type="SAM" id="Phobius"/>
    </source>
</evidence>
<dbReference type="STRING" id="1041930.Mtc_1580"/>
<dbReference type="EMBL" id="CP003243">
    <property type="protein sequence ID" value="AFD00332.1"/>
    <property type="molecule type" value="Genomic_DNA"/>
</dbReference>
<feature type="transmembrane region" description="Helical" evidence="1">
    <location>
        <begin position="272"/>
        <end position="294"/>
    </location>
</feature>
<keyword evidence="4" id="KW-1185">Reference proteome</keyword>
<feature type="transmembrane region" description="Helical" evidence="1">
    <location>
        <begin position="239"/>
        <end position="260"/>
    </location>
</feature>
<proteinExistence type="predicted"/>
<dbReference type="AlphaFoldDB" id="H8I781"/>
<dbReference type="InterPro" id="IPR011701">
    <property type="entry name" value="MFS"/>
</dbReference>
<evidence type="ECO:0000259" key="2">
    <source>
        <dbReference type="PROSITE" id="PS50850"/>
    </source>
</evidence>
<dbReference type="Gene3D" id="1.20.1250.20">
    <property type="entry name" value="MFS general substrate transporter like domains"/>
    <property type="match status" value="2"/>
</dbReference>
<keyword evidence="1" id="KW-0472">Membrane</keyword>
<feature type="domain" description="Major facilitator superfamily (MFS) profile" evidence="2">
    <location>
        <begin position="27"/>
        <end position="416"/>
    </location>
</feature>
<feature type="transmembrane region" description="Helical" evidence="1">
    <location>
        <begin position="388"/>
        <end position="410"/>
    </location>
</feature>
<organism evidence="3 4">
    <name type="scientific">Methanocella conradii (strain DSM 24694 / JCM 17849 / CGMCC 1.5162 / HZ254)</name>
    <dbReference type="NCBI Taxonomy" id="1041930"/>
    <lineage>
        <taxon>Archaea</taxon>
        <taxon>Methanobacteriati</taxon>
        <taxon>Methanobacteriota</taxon>
        <taxon>Stenosarchaea group</taxon>
        <taxon>Methanomicrobia</taxon>
        <taxon>Methanocellales</taxon>
        <taxon>Methanocellaceae</taxon>
        <taxon>Methanocella</taxon>
    </lineage>
</organism>
<dbReference type="Pfam" id="PF07690">
    <property type="entry name" value="MFS_1"/>
    <property type="match status" value="1"/>
</dbReference>
<feature type="transmembrane region" description="Helical" evidence="1">
    <location>
        <begin position="161"/>
        <end position="182"/>
    </location>
</feature>
<dbReference type="PROSITE" id="PS50850">
    <property type="entry name" value="MFS"/>
    <property type="match status" value="1"/>
</dbReference>
<dbReference type="KEGG" id="mez:Mtc_1580"/>
<reference evidence="3 4" key="1">
    <citation type="journal article" date="2012" name="J. Bacteriol.">
        <title>Complete genome sequence of a thermophilic methanogen, Methanocella conradii HZ254, isolated from Chinese rice field soil.</title>
        <authorList>
            <person name="Lu Z."/>
            <person name="Lu Y."/>
        </authorList>
    </citation>
    <scope>NUCLEOTIDE SEQUENCE [LARGE SCALE GENOMIC DNA]</scope>
    <source>
        <strain evidence="4">DSM 24694 / JCM 17849 / CGMCC 1.5162 / HZ254</strain>
    </source>
</reference>
<dbReference type="SUPFAM" id="SSF103473">
    <property type="entry name" value="MFS general substrate transporter"/>
    <property type="match status" value="1"/>
</dbReference>
<feature type="transmembrane region" description="Helical" evidence="1">
    <location>
        <begin position="32"/>
        <end position="53"/>
    </location>
</feature>
<gene>
    <name evidence="3" type="ordered locus">Mtc_1580</name>
</gene>
<sequence>MMRCGHPHPLFNMNNGYISMARRFSHNARAYVAYYFLLSIHLGIYGVIFNLYILRLGFREDLLGLMLSIVFISTGLAALPAATLCDRLGRKNTLLISILITSSALFLLYTIVSPEWLLALSALYGVGTALYTVAGSPFLMENSSPDERMHLFSINSALSQVAYIIGCMAGGLMPGMLARMGFDAASPAIYRYTLFLSLALIVLSAIPVLKMKENRCEANQTGRLSVIGSAIKSANVQKLVIINGLVGVGAGMIVPFFNVYFHSLLSATTDQIGLIFSTGEMAMVIGLMAIPLAVERLGKIRTIAFTELASIPFLVVLAFTTNIYVAAFAYIMRMTLMNMANPAINSFNMELVSGEQRATVSSLTSMSWYLCQSLSAYVSGIMMARSNYVLPFMVTCVAYLCSASLYYVFFYNAEKRAPTRPMAGVATPAKR</sequence>
<evidence type="ECO:0000313" key="4">
    <source>
        <dbReference type="Proteomes" id="UP000005233"/>
    </source>
</evidence>
<dbReference type="Proteomes" id="UP000005233">
    <property type="component" value="Chromosome"/>
</dbReference>
<feature type="transmembrane region" description="Helical" evidence="1">
    <location>
        <begin position="188"/>
        <end position="209"/>
    </location>
</feature>
<accession>H8I781</accession>
<feature type="transmembrane region" description="Helical" evidence="1">
    <location>
        <begin position="65"/>
        <end position="85"/>
    </location>
</feature>
<dbReference type="InterPro" id="IPR020846">
    <property type="entry name" value="MFS_dom"/>
</dbReference>